<dbReference type="CDD" id="cd07828">
    <property type="entry name" value="lipocalin_heme-bd-THAP4-like"/>
    <property type="match status" value="1"/>
</dbReference>
<dbReference type="Proteomes" id="UP000267096">
    <property type="component" value="Unassembled WGS sequence"/>
</dbReference>
<name>A0A0M3K0X4_ANISI</name>
<sequence>MWTLLYGSEHAQFVVHLCDPTTAGSCGAEGVCMKRPTGNRCKCPKGYMGVECKRPCQDVYLSCTRWKDEGRCDWARPILPFFEDNCAETCGRCHNTGKKLAIALPPILEPISWIIGKWQTATTARDHFPVAMSGPYSEILDISISEVPMFDRPPVNVSVTAFTKDGDVSRELGFMTGKPFLEDTGFIEFDKPKNGTDQVAIEMVSNTGLITIEEGVLHGREIVLELKYIKSIFGPLHHSMITSSKRSFKLLNKNSLLERAIVQYASGRTSKWSKRYVKTIDYLAQF</sequence>
<dbReference type="SMART" id="SM00254">
    <property type="entry name" value="ShKT"/>
    <property type="match status" value="1"/>
</dbReference>
<dbReference type="OrthoDB" id="58529at2759"/>
<dbReference type="SUPFAM" id="SSF50814">
    <property type="entry name" value="Lipocalins"/>
    <property type="match status" value="1"/>
</dbReference>
<evidence type="ECO:0000313" key="4">
    <source>
        <dbReference type="EMBL" id="VDK50880.1"/>
    </source>
</evidence>
<feature type="domain" description="ShKT" evidence="3">
    <location>
        <begin position="56"/>
        <end position="93"/>
    </location>
</feature>
<dbReference type="PANTHER" id="PTHR15854:SF17">
    <property type="entry name" value="SHKT DOMAIN-CONTAINING PROTEIN"/>
    <property type="match status" value="1"/>
</dbReference>
<dbReference type="SUPFAM" id="SSF57196">
    <property type="entry name" value="EGF/Laminin"/>
    <property type="match status" value="1"/>
</dbReference>
<reference evidence="6" key="1">
    <citation type="submission" date="2017-02" db="UniProtKB">
        <authorList>
            <consortium name="WormBaseParasite"/>
        </authorList>
    </citation>
    <scope>IDENTIFICATION</scope>
</reference>
<dbReference type="InterPro" id="IPR012674">
    <property type="entry name" value="Calycin"/>
</dbReference>
<organism evidence="6">
    <name type="scientific">Anisakis simplex</name>
    <name type="common">Herring worm</name>
    <dbReference type="NCBI Taxonomy" id="6269"/>
    <lineage>
        <taxon>Eukaryota</taxon>
        <taxon>Metazoa</taxon>
        <taxon>Ecdysozoa</taxon>
        <taxon>Nematoda</taxon>
        <taxon>Chromadorea</taxon>
        <taxon>Rhabditida</taxon>
        <taxon>Spirurina</taxon>
        <taxon>Ascaridomorpha</taxon>
        <taxon>Ascaridoidea</taxon>
        <taxon>Anisakidae</taxon>
        <taxon>Anisakis</taxon>
        <taxon>Anisakis simplex complex</taxon>
    </lineage>
</organism>
<dbReference type="Pfam" id="PF01549">
    <property type="entry name" value="ShK"/>
    <property type="match status" value="1"/>
</dbReference>
<keyword evidence="1" id="KW-1015">Disulfide bond</keyword>
<keyword evidence="1" id="KW-0245">EGF-like domain</keyword>
<comment type="caution">
    <text evidence="1">Lacks conserved residue(s) required for the propagation of feature annotation.</text>
</comment>
<evidence type="ECO:0000259" key="3">
    <source>
        <dbReference type="PROSITE" id="PS51670"/>
    </source>
</evidence>
<reference evidence="4 5" key="2">
    <citation type="submission" date="2018-11" db="EMBL/GenBank/DDBJ databases">
        <authorList>
            <consortium name="Pathogen Informatics"/>
        </authorList>
    </citation>
    <scope>NUCLEOTIDE SEQUENCE [LARGE SCALE GENOMIC DNA]</scope>
</reference>
<feature type="domain" description="EGF-like" evidence="2">
    <location>
        <begin position="14"/>
        <end position="53"/>
    </location>
</feature>
<dbReference type="PROSITE" id="PS51670">
    <property type="entry name" value="SHKT"/>
    <property type="match status" value="1"/>
</dbReference>
<dbReference type="Gene3D" id="2.40.128.20">
    <property type="match status" value="1"/>
</dbReference>
<feature type="disulfide bond" evidence="1">
    <location>
        <begin position="43"/>
        <end position="52"/>
    </location>
</feature>
<evidence type="ECO:0000256" key="1">
    <source>
        <dbReference type="PROSITE-ProRule" id="PRU00076"/>
    </source>
</evidence>
<dbReference type="WBParaSite" id="ASIM_0001449401-mRNA-1">
    <property type="protein sequence ID" value="ASIM_0001449401-mRNA-1"/>
    <property type="gene ID" value="ASIM_0001449401"/>
</dbReference>
<dbReference type="PANTHER" id="PTHR15854">
    <property type="entry name" value="THAP4 PROTEIN"/>
    <property type="match status" value="1"/>
</dbReference>
<gene>
    <name evidence="4" type="ORF">ASIM_LOCUS13904</name>
</gene>
<dbReference type="AlphaFoldDB" id="A0A0M3K0X4"/>
<keyword evidence="5" id="KW-1185">Reference proteome</keyword>
<dbReference type="InterPro" id="IPR000742">
    <property type="entry name" value="EGF"/>
</dbReference>
<evidence type="ECO:0000313" key="5">
    <source>
        <dbReference type="Proteomes" id="UP000267096"/>
    </source>
</evidence>
<dbReference type="Pfam" id="PF08768">
    <property type="entry name" value="THAP4_heme-bd"/>
    <property type="match status" value="1"/>
</dbReference>
<dbReference type="InterPro" id="IPR045165">
    <property type="entry name" value="Nitrobindin"/>
</dbReference>
<dbReference type="InterPro" id="IPR014878">
    <property type="entry name" value="THAP4-like_heme-bd"/>
</dbReference>
<dbReference type="PROSITE" id="PS50026">
    <property type="entry name" value="EGF_3"/>
    <property type="match status" value="1"/>
</dbReference>
<protein>
    <submittedName>
        <fullName evidence="6">EGF-like domain-containing protein</fullName>
    </submittedName>
</protein>
<dbReference type="InterPro" id="IPR003582">
    <property type="entry name" value="ShKT_dom"/>
</dbReference>
<evidence type="ECO:0000313" key="6">
    <source>
        <dbReference type="WBParaSite" id="ASIM_0001449401-mRNA-1"/>
    </source>
</evidence>
<proteinExistence type="predicted"/>
<dbReference type="EMBL" id="UYRR01031540">
    <property type="protein sequence ID" value="VDK50880.1"/>
    <property type="molecule type" value="Genomic_DNA"/>
</dbReference>
<evidence type="ECO:0000259" key="2">
    <source>
        <dbReference type="PROSITE" id="PS50026"/>
    </source>
</evidence>
<accession>A0A0M3K0X4</accession>
<dbReference type="PROSITE" id="PS00022">
    <property type="entry name" value="EGF_1"/>
    <property type="match status" value="1"/>
</dbReference>